<gene>
    <name evidence="2" type="ORF">A1O5_00096</name>
</gene>
<organism evidence="2 3">
    <name type="scientific">Cladophialophora psammophila CBS 110553</name>
    <dbReference type="NCBI Taxonomy" id="1182543"/>
    <lineage>
        <taxon>Eukaryota</taxon>
        <taxon>Fungi</taxon>
        <taxon>Dikarya</taxon>
        <taxon>Ascomycota</taxon>
        <taxon>Pezizomycotina</taxon>
        <taxon>Eurotiomycetes</taxon>
        <taxon>Chaetothyriomycetidae</taxon>
        <taxon>Chaetothyriales</taxon>
        <taxon>Herpotrichiellaceae</taxon>
        <taxon>Cladophialophora</taxon>
    </lineage>
</organism>
<keyword evidence="3" id="KW-1185">Reference proteome</keyword>
<evidence type="ECO:0000256" key="1">
    <source>
        <dbReference type="SAM" id="MobiDB-lite"/>
    </source>
</evidence>
<dbReference type="GeneID" id="19184834"/>
<feature type="compositionally biased region" description="Basic and acidic residues" evidence="1">
    <location>
        <begin position="26"/>
        <end position="37"/>
    </location>
</feature>
<feature type="region of interest" description="Disordered" evidence="1">
    <location>
        <begin position="1"/>
        <end position="131"/>
    </location>
</feature>
<dbReference type="OrthoDB" id="4161721at2759"/>
<feature type="compositionally biased region" description="Low complexity" evidence="1">
    <location>
        <begin position="98"/>
        <end position="116"/>
    </location>
</feature>
<feature type="compositionally biased region" description="Acidic residues" evidence="1">
    <location>
        <begin position="38"/>
        <end position="64"/>
    </location>
</feature>
<reference evidence="2 3" key="1">
    <citation type="submission" date="2013-03" db="EMBL/GenBank/DDBJ databases">
        <title>The Genome Sequence of Cladophialophora psammophila CBS 110553.</title>
        <authorList>
            <consortium name="The Broad Institute Genomics Platform"/>
            <person name="Cuomo C."/>
            <person name="de Hoog S."/>
            <person name="Gorbushina A."/>
            <person name="Walker B."/>
            <person name="Young S.K."/>
            <person name="Zeng Q."/>
            <person name="Gargeya S."/>
            <person name="Fitzgerald M."/>
            <person name="Haas B."/>
            <person name="Abouelleil A."/>
            <person name="Allen A.W."/>
            <person name="Alvarado L."/>
            <person name="Arachchi H.M."/>
            <person name="Berlin A.M."/>
            <person name="Chapman S.B."/>
            <person name="Gainer-Dewar J."/>
            <person name="Goldberg J."/>
            <person name="Griggs A."/>
            <person name="Gujja S."/>
            <person name="Hansen M."/>
            <person name="Howarth C."/>
            <person name="Imamovic A."/>
            <person name="Ireland A."/>
            <person name="Larimer J."/>
            <person name="McCowan C."/>
            <person name="Murphy C."/>
            <person name="Pearson M."/>
            <person name="Poon T.W."/>
            <person name="Priest M."/>
            <person name="Roberts A."/>
            <person name="Saif S."/>
            <person name="Shea T."/>
            <person name="Sisk P."/>
            <person name="Sykes S."/>
            <person name="Wortman J."/>
            <person name="Nusbaum C."/>
            <person name="Birren B."/>
        </authorList>
    </citation>
    <scope>NUCLEOTIDE SEQUENCE [LARGE SCALE GENOMIC DNA]</scope>
    <source>
        <strain evidence="2 3">CBS 110553</strain>
    </source>
</reference>
<evidence type="ECO:0000313" key="3">
    <source>
        <dbReference type="Proteomes" id="UP000019471"/>
    </source>
</evidence>
<feature type="compositionally biased region" description="Low complexity" evidence="1">
    <location>
        <begin position="12"/>
        <end position="25"/>
    </location>
</feature>
<evidence type="ECO:0000313" key="2">
    <source>
        <dbReference type="EMBL" id="EXJ75590.1"/>
    </source>
</evidence>
<dbReference type="Proteomes" id="UP000019471">
    <property type="component" value="Unassembled WGS sequence"/>
</dbReference>
<comment type="caution">
    <text evidence="2">The sequence shown here is derived from an EMBL/GenBank/DDBJ whole genome shotgun (WGS) entry which is preliminary data.</text>
</comment>
<proteinExistence type="predicted"/>
<name>W9XE30_9EURO</name>
<feature type="region of interest" description="Disordered" evidence="1">
    <location>
        <begin position="148"/>
        <end position="172"/>
    </location>
</feature>
<dbReference type="AlphaFoldDB" id="W9XE30"/>
<accession>W9XE30</accession>
<protein>
    <submittedName>
        <fullName evidence="2">Uncharacterized protein</fullName>
    </submittedName>
</protein>
<dbReference type="eggNOG" id="ENOG502TAZ2">
    <property type="taxonomic scope" value="Eukaryota"/>
</dbReference>
<dbReference type="RefSeq" id="XP_007738907.1">
    <property type="nucleotide sequence ID" value="XM_007740717.1"/>
</dbReference>
<dbReference type="EMBL" id="AMGX01000001">
    <property type="protein sequence ID" value="EXJ75590.1"/>
    <property type="molecule type" value="Genomic_DNA"/>
</dbReference>
<sequence length="216" mass="24147">MIHSRKAKGNRRPVLPKLPLLPGRLRLSDSDDGHEEDHGEDAEDEEVEEDEDEEAQTQEQELSDVELHDPAAQAYARRPPRRRARRHDPYDHHTSHIATAGHAHAAAMAAAAASAEAEAEAEADEERRDRQRIERLLREMMARQRARAKGKIAKVSKVSPSLSPEEDEEAEQDELMGLIMGSLRREVARADEEAWMFGEPLGVGGIAGRDEIGVYD</sequence>
<dbReference type="HOGENOM" id="CLU_1049850_0_0_1"/>
<feature type="compositionally biased region" description="Basic residues" evidence="1">
    <location>
        <begin position="1"/>
        <end position="11"/>
    </location>
</feature>